<comment type="caution">
    <text evidence="1">The sequence shown here is derived from an EMBL/GenBank/DDBJ whole genome shotgun (WGS) entry which is preliminary data.</text>
</comment>
<evidence type="ECO:0000313" key="1">
    <source>
        <dbReference type="EMBL" id="GIH05638.1"/>
    </source>
</evidence>
<organism evidence="1 2">
    <name type="scientific">Rhizocola hellebori</name>
    <dbReference type="NCBI Taxonomy" id="1392758"/>
    <lineage>
        <taxon>Bacteria</taxon>
        <taxon>Bacillati</taxon>
        <taxon>Actinomycetota</taxon>
        <taxon>Actinomycetes</taxon>
        <taxon>Micromonosporales</taxon>
        <taxon>Micromonosporaceae</taxon>
        <taxon>Rhizocola</taxon>
    </lineage>
</organism>
<protein>
    <submittedName>
        <fullName evidence="1">Uncharacterized protein</fullName>
    </submittedName>
</protein>
<keyword evidence="2" id="KW-1185">Reference proteome</keyword>
<evidence type="ECO:0000313" key="2">
    <source>
        <dbReference type="Proteomes" id="UP000612899"/>
    </source>
</evidence>
<reference evidence="1" key="1">
    <citation type="submission" date="2021-01" db="EMBL/GenBank/DDBJ databases">
        <title>Whole genome shotgun sequence of Rhizocola hellebori NBRC 109834.</title>
        <authorList>
            <person name="Komaki H."/>
            <person name="Tamura T."/>
        </authorList>
    </citation>
    <scope>NUCLEOTIDE SEQUENCE</scope>
    <source>
        <strain evidence="1">NBRC 109834</strain>
    </source>
</reference>
<gene>
    <name evidence="1" type="ORF">Rhe02_37050</name>
</gene>
<proteinExistence type="predicted"/>
<dbReference type="AlphaFoldDB" id="A0A8J3VH79"/>
<name>A0A8J3VH79_9ACTN</name>
<dbReference type="EMBL" id="BONY01000020">
    <property type="protein sequence ID" value="GIH05638.1"/>
    <property type="molecule type" value="Genomic_DNA"/>
</dbReference>
<sequence length="290" mass="28649">MAAVFLAPAGAQAQGIISALSVSPSQVRDGASALGTVTLIPLDATPTTVLLFSSDPGVASVPPSVVAPAGQGTVTFTITTNAAAPPTIVQITAAIQNVPRQANLSVNAATPPGPSLSAVSVTPSTLTGGSAATGTVTFTGATNGAVVQLSSSNPALVGVPSETVVNGGASTGAFPVTTAAVAANTTVSITASWFAITRTTTITLTPGAPAPADRVAITKARWKRGLLTIEATSTNPNAILSVFTQSGGFMFTLTNNGGGRYSDQRGWVTNPQVITVRSNFGGSATATLTS</sequence>
<accession>A0A8J3VH79</accession>
<dbReference type="Proteomes" id="UP000612899">
    <property type="component" value="Unassembled WGS sequence"/>
</dbReference>